<keyword evidence="12 16" id="KW-0464">Manganese</keyword>
<dbReference type="GO" id="GO:0008716">
    <property type="term" value="F:D-alanine-D-alanine ligase activity"/>
    <property type="evidence" value="ECO:0007669"/>
    <property type="project" value="UniProtKB-UniRule"/>
</dbReference>
<dbReference type="InterPro" id="IPR016185">
    <property type="entry name" value="PreATP-grasp_dom_sf"/>
</dbReference>
<evidence type="ECO:0000256" key="11">
    <source>
        <dbReference type="ARBA" id="ARBA00022984"/>
    </source>
</evidence>
<evidence type="ECO:0000256" key="4">
    <source>
        <dbReference type="ARBA" id="ARBA00022490"/>
    </source>
</evidence>
<comment type="pathway">
    <text evidence="14">Cell wall biogenesis; peptidoglycan biosynthesis.</text>
</comment>
<feature type="active site" evidence="15">
    <location>
        <position position="13"/>
    </location>
</feature>
<keyword evidence="9 16" id="KW-0460">Magnesium</keyword>
<keyword evidence="10 14" id="KW-0133">Cell shape</keyword>
<comment type="cofactor">
    <cofactor evidence="1">
        <name>Mn(2+)</name>
        <dbReference type="ChEBI" id="CHEBI:29035"/>
    </cofactor>
</comment>
<evidence type="ECO:0000256" key="14">
    <source>
        <dbReference type="HAMAP-Rule" id="MF_00047"/>
    </source>
</evidence>
<dbReference type="SUPFAM" id="SSF52440">
    <property type="entry name" value="PreATP-grasp domain"/>
    <property type="match status" value="1"/>
</dbReference>
<dbReference type="PROSITE" id="PS00844">
    <property type="entry name" value="DALA_DALA_LIGASE_2"/>
    <property type="match status" value="1"/>
</dbReference>
<dbReference type="EC" id="6.3.2.4" evidence="14"/>
<evidence type="ECO:0000256" key="1">
    <source>
        <dbReference type="ARBA" id="ARBA00001936"/>
    </source>
</evidence>
<dbReference type="PROSITE" id="PS00843">
    <property type="entry name" value="DALA_DALA_LIGASE_1"/>
    <property type="match status" value="1"/>
</dbReference>
<dbReference type="InterPro" id="IPR011761">
    <property type="entry name" value="ATP-grasp"/>
</dbReference>
<feature type="binding site" evidence="16">
    <location>
        <position position="273"/>
    </location>
    <ligand>
        <name>Mg(2+)</name>
        <dbReference type="ChEBI" id="CHEBI:18420"/>
        <label>2</label>
    </ligand>
</feature>
<comment type="catalytic activity">
    <reaction evidence="14">
        <text>2 D-alanine + ATP = D-alanyl-D-alanine + ADP + phosphate + H(+)</text>
        <dbReference type="Rhea" id="RHEA:11224"/>
        <dbReference type="ChEBI" id="CHEBI:15378"/>
        <dbReference type="ChEBI" id="CHEBI:30616"/>
        <dbReference type="ChEBI" id="CHEBI:43474"/>
        <dbReference type="ChEBI" id="CHEBI:57416"/>
        <dbReference type="ChEBI" id="CHEBI:57822"/>
        <dbReference type="ChEBI" id="CHEBI:456216"/>
        <dbReference type="EC" id="6.3.2.4"/>
    </reaction>
</comment>
<evidence type="ECO:0000313" key="19">
    <source>
        <dbReference type="EMBL" id="SFK01164.1"/>
    </source>
</evidence>
<dbReference type="PIRSF" id="PIRSF039102">
    <property type="entry name" value="Ddl/VanB"/>
    <property type="match status" value="1"/>
</dbReference>
<evidence type="ECO:0000256" key="17">
    <source>
        <dbReference type="PROSITE-ProRule" id="PRU00409"/>
    </source>
</evidence>
<dbReference type="GO" id="GO:0046872">
    <property type="term" value="F:metal ion binding"/>
    <property type="evidence" value="ECO:0007669"/>
    <property type="project" value="UniProtKB-KW"/>
</dbReference>
<evidence type="ECO:0000256" key="15">
    <source>
        <dbReference type="PIRSR" id="PIRSR039102-1"/>
    </source>
</evidence>
<dbReference type="InterPro" id="IPR013815">
    <property type="entry name" value="ATP_grasp_subdomain_1"/>
</dbReference>
<dbReference type="STRING" id="240302.BN982_01768"/>
<dbReference type="EMBL" id="FOSB01000006">
    <property type="protein sequence ID" value="SFK01164.1"/>
    <property type="molecule type" value="Genomic_DNA"/>
</dbReference>
<keyword evidence="5 14" id="KW-0436">Ligase</keyword>
<keyword evidence="6 16" id="KW-0479">Metal-binding</keyword>
<keyword evidence="11 14" id="KW-0573">Peptidoglycan synthesis</keyword>
<dbReference type="Gene3D" id="3.40.50.20">
    <property type="match status" value="1"/>
</dbReference>
<keyword evidence="20" id="KW-1185">Reference proteome</keyword>
<dbReference type="PANTHER" id="PTHR23132">
    <property type="entry name" value="D-ALANINE--D-ALANINE LIGASE"/>
    <property type="match status" value="1"/>
</dbReference>
<evidence type="ECO:0000256" key="2">
    <source>
        <dbReference type="ARBA" id="ARBA00004496"/>
    </source>
</evidence>
<evidence type="ECO:0000256" key="8">
    <source>
        <dbReference type="ARBA" id="ARBA00022840"/>
    </source>
</evidence>
<sequence length="314" mass="34746">MKIAVLYGGTSGEREVSLSTGKGIIKALENKGHIVTPIDFSPDKIEEVLKLKVDLVFIGLHGRFGEDGKIQGLLDMLEIPYVGSGVLASALAMDKAKSKQIFSLNGLHTAKSEVYDVTDETRFDRIEKEIKRAFKLPFVIKPNQEGSTLGLSIVKNEKDIRSAIVMAAKSDSMILVEDYVKGREVTVPVMGIKGEEQALPVIEIIPKNDYYDFDSKYKPGGSEHIVPAKVDEKLTTQLKEDAVTAHQLLDCDVYSRVDFIINEENEPIILEVNTLPGMTPTSLFPDSAQEIGLSYDDLIEKFVELSQSNKEKKV</sequence>
<evidence type="ECO:0000256" key="6">
    <source>
        <dbReference type="ARBA" id="ARBA00022723"/>
    </source>
</evidence>
<evidence type="ECO:0000256" key="13">
    <source>
        <dbReference type="ARBA" id="ARBA00023316"/>
    </source>
</evidence>
<feature type="binding site" evidence="16">
    <location>
        <position position="271"/>
    </location>
    <ligand>
        <name>Mg(2+)</name>
        <dbReference type="ChEBI" id="CHEBI:18420"/>
        <label>1</label>
    </ligand>
</feature>
<dbReference type="PROSITE" id="PS50975">
    <property type="entry name" value="ATP_GRASP"/>
    <property type="match status" value="1"/>
</dbReference>
<evidence type="ECO:0000256" key="9">
    <source>
        <dbReference type="ARBA" id="ARBA00022842"/>
    </source>
</evidence>
<dbReference type="NCBIfam" id="NF002528">
    <property type="entry name" value="PRK01966.1-4"/>
    <property type="match status" value="1"/>
</dbReference>
<keyword evidence="8 17" id="KW-0067">ATP-binding</keyword>
<dbReference type="GO" id="GO:0005524">
    <property type="term" value="F:ATP binding"/>
    <property type="evidence" value="ECO:0007669"/>
    <property type="project" value="UniProtKB-UniRule"/>
</dbReference>
<keyword evidence="7 17" id="KW-0547">Nucleotide-binding</keyword>
<dbReference type="NCBIfam" id="TIGR01205">
    <property type="entry name" value="D_ala_D_alaTIGR"/>
    <property type="match status" value="1"/>
</dbReference>
<evidence type="ECO:0000256" key="5">
    <source>
        <dbReference type="ARBA" id="ARBA00022598"/>
    </source>
</evidence>
<evidence type="ECO:0000256" key="12">
    <source>
        <dbReference type="ARBA" id="ARBA00023211"/>
    </source>
</evidence>
<feature type="binding site" evidence="16">
    <location>
        <position position="271"/>
    </location>
    <ligand>
        <name>Mg(2+)</name>
        <dbReference type="ChEBI" id="CHEBI:18420"/>
        <label>2</label>
    </ligand>
</feature>
<dbReference type="InterPro" id="IPR000291">
    <property type="entry name" value="D-Ala_lig_Van_CS"/>
</dbReference>
<comment type="cofactor">
    <cofactor evidence="16">
        <name>Mg(2+)</name>
        <dbReference type="ChEBI" id="CHEBI:18420"/>
    </cofactor>
    <cofactor evidence="16">
        <name>Mn(2+)</name>
        <dbReference type="ChEBI" id="CHEBI:29035"/>
    </cofactor>
    <text evidence="16">Binds 2 magnesium or manganese ions per subunit.</text>
</comment>
<reference evidence="20" key="1">
    <citation type="submission" date="2016-10" db="EMBL/GenBank/DDBJ databases">
        <authorList>
            <person name="Varghese N."/>
            <person name="Submissions S."/>
        </authorList>
    </citation>
    <scope>NUCLEOTIDE SEQUENCE [LARGE SCALE GENOMIC DNA]</scope>
    <source>
        <strain evidence="20">CGMCC 1.3704</strain>
    </source>
</reference>
<proteinExistence type="inferred from homology"/>
<dbReference type="HAMAP" id="MF_00047">
    <property type="entry name" value="Dala_Dala_lig"/>
    <property type="match status" value="1"/>
</dbReference>
<keyword evidence="4 14" id="KW-0963">Cytoplasm</keyword>
<keyword evidence="13 14" id="KW-0961">Cell wall biogenesis/degradation</keyword>
<comment type="similarity">
    <text evidence="3 14">Belongs to the D-alanine--D-alanine ligase family.</text>
</comment>
<evidence type="ECO:0000313" key="20">
    <source>
        <dbReference type="Proteomes" id="UP000183557"/>
    </source>
</evidence>
<dbReference type="Gene3D" id="3.30.1490.20">
    <property type="entry name" value="ATP-grasp fold, A domain"/>
    <property type="match status" value="1"/>
</dbReference>
<dbReference type="InterPro" id="IPR005905">
    <property type="entry name" value="D_ala_D_ala"/>
</dbReference>
<evidence type="ECO:0000256" key="16">
    <source>
        <dbReference type="PIRSR" id="PIRSR039102-3"/>
    </source>
</evidence>
<comment type="subcellular location">
    <subcellularLocation>
        <location evidence="2 14">Cytoplasm</location>
    </subcellularLocation>
</comment>
<dbReference type="SUPFAM" id="SSF56059">
    <property type="entry name" value="Glutathione synthetase ATP-binding domain-like"/>
    <property type="match status" value="1"/>
</dbReference>
<name>A0A1I3W0M6_HALDA</name>
<dbReference type="InterPro" id="IPR011095">
    <property type="entry name" value="Dala_Dala_lig_C"/>
</dbReference>
<dbReference type="Proteomes" id="UP000183557">
    <property type="component" value="Unassembled WGS sequence"/>
</dbReference>
<feature type="binding site" evidence="16">
    <location>
        <position position="258"/>
    </location>
    <ligand>
        <name>Mg(2+)</name>
        <dbReference type="ChEBI" id="CHEBI:18420"/>
        <label>1</label>
    </ligand>
</feature>
<dbReference type="PANTHER" id="PTHR23132:SF23">
    <property type="entry name" value="D-ALANINE--D-ALANINE LIGASE B"/>
    <property type="match status" value="1"/>
</dbReference>
<dbReference type="Pfam" id="PF07478">
    <property type="entry name" value="Dala_Dala_lig_C"/>
    <property type="match status" value="1"/>
</dbReference>
<dbReference type="Gene3D" id="3.30.470.20">
    <property type="entry name" value="ATP-grasp fold, B domain"/>
    <property type="match status" value="1"/>
</dbReference>
<dbReference type="NCBIfam" id="NF002378">
    <property type="entry name" value="PRK01372.1"/>
    <property type="match status" value="1"/>
</dbReference>
<dbReference type="GO" id="GO:0009252">
    <property type="term" value="P:peptidoglycan biosynthetic process"/>
    <property type="evidence" value="ECO:0007669"/>
    <property type="project" value="UniProtKB-UniRule"/>
</dbReference>
<dbReference type="OrthoDB" id="9813261at2"/>
<dbReference type="GO" id="GO:0005737">
    <property type="term" value="C:cytoplasm"/>
    <property type="evidence" value="ECO:0007669"/>
    <property type="project" value="UniProtKB-SubCell"/>
</dbReference>
<evidence type="ECO:0000259" key="18">
    <source>
        <dbReference type="PROSITE" id="PS50975"/>
    </source>
</evidence>
<comment type="function">
    <text evidence="14">Cell wall formation.</text>
</comment>
<feature type="domain" description="ATP-grasp" evidence="18">
    <location>
        <begin position="99"/>
        <end position="304"/>
    </location>
</feature>
<gene>
    <name evidence="14" type="primary">ddl</name>
    <name evidence="19" type="ORF">SAMN04487936_106133</name>
</gene>
<dbReference type="RefSeq" id="WP_075036744.1">
    <property type="nucleotide sequence ID" value="NZ_FOSB01000006.1"/>
</dbReference>
<evidence type="ECO:0000256" key="7">
    <source>
        <dbReference type="ARBA" id="ARBA00022741"/>
    </source>
</evidence>
<dbReference type="UniPathway" id="UPA00219"/>
<protein>
    <recommendedName>
        <fullName evidence="14">D-alanine--D-alanine ligase</fullName>
        <ecNumber evidence="14">6.3.2.4</ecNumber>
    </recommendedName>
    <alternativeName>
        <fullName evidence="14">D-Ala-D-Ala ligase</fullName>
    </alternativeName>
    <alternativeName>
        <fullName evidence="14">D-alanylalanine synthetase</fullName>
    </alternativeName>
</protein>
<dbReference type="AlphaFoldDB" id="A0A1I3W0M6"/>
<feature type="active site" evidence="15">
    <location>
        <position position="282"/>
    </location>
</feature>
<dbReference type="FunFam" id="3.30.470.20:FF:000008">
    <property type="entry name" value="D-alanine--D-alanine ligase"/>
    <property type="match status" value="1"/>
</dbReference>
<organism evidence="19 20">
    <name type="scientific">Halobacillus dabanensis</name>
    <dbReference type="NCBI Taxonomy" id="240302"/>
    <lineage>
        <taxon>Bacteria</taxon>
        <taxon>Bacillati</taxon>
        <taxon>Bacillota</taxon>
        <taxon>Bacilli</taxon>
        <taxon>Bacillales</taxon>
        <taxon>Bacillaceae</taxon>
        <taxon>Halobacillus</taxon>
    </lineage>
</organism>
<dbReference type="Pfam" id="PF01820">
    <property type="entry name" value="Dala_Dala_lig_N"/>
    <property type="match status" value="1"/>
</dbReference>
<dbReference type="InterPro" id="IPR011127">
    <property type="entry name" value="Dala_Dala_lig_N"/>
</dbReference>
<evidence type="ECO:0000256" key="3">
    <source>
        <dbReference type="ARBA" id="ARBA00010871"/>
    </source>
</evidence>
<dbReference type="GO" id="GO:0071555">
    <property type="term" value="P:cell wall organization"/>
    <property type="evidence" value="ECO:0007669"/>
    <property type="project" value="UniProtKB-KW"/>
</dbReference>
<feature type="active site" evidence="15">
    <location>
        <position position="147"/>
    </location>
</feature>
<accession>A0A1I3W0M6</accession>
<evidence type="ECO:0000256" key="10">
    <source>
        <dbReference type="ARBA" id="ARBA00022960"/>
    </source>
</evidence>
<dbReference type="GO" id="GO:0008360">
    <property type="term" value="P:regulation of cell shape"/>
    <property type="evidence" value="ECO:0007669"/>
    <property type="project" value="UniProtKB-KW"/>
</dbReference>